<keyword evidence="2" id="KW-0336">GPI-anchor</keyword>
<keyword evidence="4 10" id="KW-0732">Signal</keyword>
<keyword evidence="5 9" id="KW-1133">Transmembrane helix</keyword>
<evidence type="ECO:0000256" key="5">
    <source>
        <dbReference type="ARBA" id="ARBA00022989"/>
    </source>
</evidence>
<evidence type="ECO:0000256" key="1">
    <source>
        <dbReference type="ARBA" id="ARBA00004589"/>
    </source>
</evidence>
<gene>
    <name evidence="11" type="ORF">ILUMI_11176</name>
</gene>
<evidence type="ECO:0008006" key="13">
    <source>
        <dbReference type="Google" id="ProtNLM"/>
    </source>
</evidence>
<accession>A0A8K0CWF8</accession>
<evidence type="ECO:0000256" key="8">
    <source>
        <dbReference type="ARBA" id="ARBA00023288"/>
    </source>
</evidence>
<dbReference type="Proteomes" id="UP000801492">
    <property type="component" value="Unassembled WGS sequence"/>
</dbReference>
<keyword evidence="6 9" id="KW-0472">Membrane</keyword>
<keyword evidence="3 9" id="KW-0812">Transmembrane</keyword>
<evidence type="ECO:0000256" key="10">
    <source>
        <dbReference type="SAM" id="SignalP"/>
    </source>
</evidence>
<sequence>MASYHCYLLLVAFSLFVFIQIVTPLRCYVCTTKEIGSNCTDPFDTTMNTLDTCDLPTAVCLKQILPALGKLPESLHRSCVDETYCKAYEKQSKHCSVCKQDGCNSSFSILPSFSTIVLSFGVYYYIYNNLTR</sequence>
<dbReference type="GO" id="GO:0030431">
    <property type="term" value="P:sleep"/>
    <property type="evidence" value="ECO:0007669"/>
    <property type="project" value="InterPro"/>
</dbReference>
<dbReference type="EMBL" id="VTPC01006378">
    <property type="protein sequence ID" value="KAF2894998.1"/>
    <property type="molecule type" value="Genomic_DNA"/>
</dbReference>
<evidence type="ECO:0000256" key="9">
    <source>
        <dbReference type="SAM" id="Phobius"/>
    </source>
</evidence>
<dbReference type="AlphaFoldDB" id="A0A8K0CWF8"/>
<dbReference type="GO" id="GO:0032222">
    <property type="term" value="P:regulation of synaptic transmission, cholinergic"/>
    <property type="evidence" value="ECO:0007669"/>
    <property type="project" value="InterPro"/>
</dbReference>
<evidence type="ECO:0000313" key="11">
    <source>
        <dbReference type="EMBL" id="KAF2894998.1"/>
    </source>
</evidence>
<dbReference type="OrthoDB" id="10693964at2759"/>
<evidence type="ECO:0000256" key="6">
    <source>
        <dbReference type="ARBA" id="ARBA00023136"/>
    </source>
</evidence>
<name>A0A8K0CWF8_IGNLU</name>
<dbReference type="InterPro" id="IPR050975">
    <property type="entry name" value="Sleep_regulator"/>
</dbReference>
<dbReference type="PANTHER" id="PTHR33562">
    <property type="entry name" value="ATILLA, ISOFORM B-RELATED-RELATED"/>
    <property type="match status" value="1"/>
</dbReference>
<evidence type="ECO:0000256" key="3">
    <source>
        <dbReference type="ARBA" id="ARBA00022692"/>
    </source>
</evidence>
<reference evidence="11" key="1">
    <citation type="submission" date="2019-08" db="EMBL/GenBank/DDBJ databases">
        <title>The genome of the North American firefly Photinus pyralis.</title>
        <authorList>
            <consortium name="Photinus pyralis genome working group"/>
            <person name="Fallon T.R."/>
            <person name="Sander Lower S.E."/>
            <person name="Weng J.-K."/>
        </authorList>
    </citation>
    <scope>NUCLEOTIDE SEQUENCE</scope>
    <source>
        <strain evidence="11">TRF0915ILg1</strain>
        <tissue evidence="11">Whole body</tissue>
    </source>
</reference>
<evidence type="ECO:0000256" key="4">
    <source>
        <dbReference type="ARBA" id="ARBA00022729"/>
    </source>
</evidence>
<feature type="signal peptide" evidence="10">
    <location>
        <begin position="1"/>
        <end position="24"/>
    </location>
</feature>
<comment type="subcellular location">
    <subcellularLocation>
        <location evidence="1">Membrane</location>
        <topology evidence="1">Lipid-anchor</topology>
        <topology evidence="1">GPI-anchor</topology>
    </subcellularLocation>
</comment>
<evidence type="ECO:0000256" key="7">
    <source>
        <dbReference type="ARBA" id="ARBA00023180"/>
    </source>
</evidence>
<feature type="transmembrane region" description="Helical" evidence="9">
    <location>
        <begin position="107"/>
        <end position="126"/>
    </location>
</feature>
<feature type="chain" id="PRO_5035454590" description="Protein sleepless" evidence="10">
    <location>
        <begin position="25"/>
        <end position="132"/>
    </location>
</feature>
<organism evidence="11 12">
    <name type="scientific">Ignelater luminosus</name>
    <name type="common">Cucubano</name>
    <name type="synonym">Pyrophorus luminosus</name>
    <dbReference type="NCBI Taxonomy" id="2038154"/>
    <lineage>
        <taxon>Eukaryota</taxon>
        <taxon>Metazoa</taxon>
        <taxon>Ecdysozoa</taxon>
        <taxon>Arthropoda</taxon>
        <taxon>Hexapoda</taxon>
        <taxon>Insecta</taxon>
        <taxon>Pterygota</taxon>
        <taxon>Neoptera</taxon>
        <taxon>Endopterygota</taxon>
        <taxon>Coleoptera</taxon>
        <taxon>Polyphaga</taxon>
        <taxon>Elateriformia</taxon>
        <taxon>Elateroidea</taxon>
        <taxon>Elateridae</taxon>
        <taxon>Agrypninae</taxon>
        <taxon>Pyrophorini</taxon>
        <taxon>Ignelater</taxon>
    </lineage>
</organism>
<evidence type="ECO:0000256" key="2">
    <source>
        <dbReference type="ARBA" id="ARBA00022622"/>
    </source>
</evidence>
<keyword evidence="7" id="KW-0325">Glycoprotein</keyword>
<dbReference type="GO" id="GO:0098552">
    <property type="term" value="C:side of membrane"/>
    <property type="evidence" value="ECO:0007669"/>
    <property type="project" value="UniProtKB-KW"/>
</dbReference>
<evidence type="ECO:0000313" key="12">
    <source>
        <dbReference type="Proteomes" id="UP000801492"/>
    </source>
</evidence>
<proteinExistence type="predicted"/>
<dbReference type="Pfam" id="PF17064">
    <property type="entry name" value="QVR"/>
    <property type="match status" value="1"/>
</dbReference>
<keyword evidence="8" id="KW-0449">Lipoprotein</keyword>
<protein>
    <recommendedName>
        <fullName evidence="13">Protein sleepless</fullName>
    </recommendedName>
</protein>
<dbReference type="InterPro" id="IPR031424">
    <property type="entry name" value="QVR-like"/>
</dbReference>
<comment type="caution">
    <text evidence="11">The sequence shown here is derived from an EMBL/GenBank/DDBJ whole genome shotgun (WGS) entry which is preliminary data.</text>
</comment>
<keyword evidence="12" id="KW-1185">Reference proteome</keyword>